<evidence type="ECO:0000313" key="2">
    <source>
        <dbReference type="Proteomes" id="UP000002866"/>
    </source>
</evidence>
<evidence type="ECO:0000313" key="1">
    <source>
        <dbReference type="EMBL" id="CCH58652.1"/>
    </source>
</evidence>
<keyword evidence="2" id="KW-1185">Reference proteome</keyword>
<dbReference type="RefSeq" id="XP_004178171.1">
    <property type="nucleotide sequence ID" value="XM_004178123.1"/>
</dbReference>
<name>I2GX00_HENB6</name>
<accession>I2GX00</accession>
<proteinExistence type="predicted"/>
<organism evidence="1 2">
    <name type="scientific">Henningerozyma blattae (strain ATCC 34711 / CBS 6284 / DSM 70876 / NBRC 10599 / NRRL Y-10934 / UCD 77-7)</name>
    <name type="common">Yeast</name>
    <name type="synonym">Tetrapisispora blattae</name>
    <dbReference type="NCBI Taxonomy" id="1071380"/>
    <lineage>
        <taxon>Eukaryota</taxon>
        <taxon>Fungi</taxon>
        <taxon>Dikarya</taxon>
        <taxon>Ascomycota</taxon>
        <taxon>Saccharomycotina</taxon>
        <taxon>Saccharomycetes</taxon>
        <taxon>Saccharomycetales</taxon>
        <taxon>Saccharomycetaceae</taxon>
        <taxon>Henningerozyma</taxon>
    </lineage>
</organism>
<dbReference type="HOGENOM" id="CLU_1042740_0_0_1"/>
<reference evidence="1 2" key="1">
    <citation type="journal article" date="2011" name="Proc. Natl. Acad. Sci. U.S.A.">
        <title>Evolutionary erosion of yeast sex chromosomes by mating-type switching accidents.</title>
        <authorList>
            <person name="Gordon J.L."/>
            <person name="Armisen D."/>
            <person name="Proux-Wera E."/>
            <person name="Oheigeartaigh S.S."/>
            <person name="Byrne K.P."/>
            <person name="Wolfe K.H."/>
        </authorList>
    </citation>
    <scope>NUCLEOTIDE SEQUENCE [LARGE SCALE GENOMIC DNA]</scope>
    <source>
        <strain evidence="2">ATCC 34711 / CBS 6284 / DSM 70876 / NBRC 10599 / NRRL Y-10934 / UCD 77-7</strain>
    </source>
</reference>
<gene>
    <name evidence="1" type="primary">TBLA0A08630</name>
    <name evidence="1" type="ORF">TBLA_0A08630</name>
</gene>
<dbReference type="AlphaFoldDB" id="I2GX00"/>
<sequence>MPLCCVGIEYRMVFPTAIYKHRFTCHNRIDCLFCMSKINISLTHPPSLTPPSHTMKFSAAALISTLAVAASAQDDNSTEVYSLASNETEFLNLTDFDAPLNITFNDNTTYVNGTNISTLVFNETTGNITNITLSSFNGSEITGTLTNLTGGALGFNCSYVNGTLILKETLTKLVTVPTEDTTFVTNGATYSATANQSLTITDCPCVATRVYVRGNITEQFSANDTRFTVPVNGTYFPEDEDKKKKKSNAGGKLVPAFGLAQLVMMML</sequence>
<protein>
    <submittedName>
        <fullName evidence="1">Uncharacterized protein</fullName>
    </submittedName>
</protein>
<dbReference type="Proteomes" id="UP000002866">
    <property type="component" value="Chromosome 1"/>
</dbReference>
<dbReference type="EMBL" id="HE806316">
    <property type="protein sequence ID" value="CCH58652.1"/>
    <property type="molecule type" value="Genomic_DNA"/>
</dbReference>
<dbReference type="InParanoid" id="I2GX00"/>
<dbReference type="OrthoDB" id="4094614at2759"/>
<dbReference type="KEGG" id="tbl:TBLA_0A08630"/>
<dbReference type="GeneID" id="14493284"/>